<dbReference type="RefSeq" id="WP_302909277.1">
    <property type="nucleotide sequence ID" value="NZ_JAUMIS010000001.1"/>
</dbReference>
<feature type="transmembrane region" description="Helical" evidence="1">
    <location>
        <begin position="357"/>
        <end position="377"/>
    </location>
</feature>
<feature type="transmembrane region" description="Helical" evidence="1">
    <location>
        <begin position="78"/>
        <end position="103"/>
    </location>
</feature>
<dbReference type="EMBL" id="JAUMIS010000001">
    <property type="protein sequence ID" value="MDO3721333.1"/>
    <property type="molecule type" value="Genomic_DNA"/>
</dbReference>
<proteinExistence type="predicted"/>
<name>A0ABT8VZB1_9GAMM</name>
<evidence type="ECO:0000256" key="1">
    <source>
        <dbReference type="SAM" id="Phobius"/>
    </source>
</evidence>
<feature type="transmembrane region" description="Helical" evidence="1">
    <location>
        <begin position="115"/>
        <end position="138"/>
    </location>
</feature>
<accession>A0ABT8VZB1</accession>
<comment type="caution">
    <text evidence="2">The sequence shown here is derived from an EMBL/GenBank/DDBJ whole genome shotgun (WGS) entry which is preliminary data.</text>
</comment>
<dbReference type="Proteomes" id="UP001168640">
    <property type="component" value="Unassembled WGS sequence"/>
</dbReference>
<keyword evidence="1" id="KW-0472">Membrane</keyword>
<feature type="transmembrane region" description="Helical" evidence="1">
    <location>
        <begin position="293"/>
        <end position="313"/>
    </location>
</feature>
<feature type="transmembrane region" description="Helical" evidence="1">
    <location>
        <begin position="238"/>
        <end position="257"/>
    </location>
</feature>
<keyword evidence="1" id="KW-0812">Transmembrane</keyword>
<reference evidence="2" key="1">
    <citation type="submission" date="2023-07" db="EMBL/GenBank/DDBJ databases">
        <title>Marinobacter sp. chi1 genome sequencing and assembly.</title>
        <authorList>
            <person name="Park S."/>
        </authorList>
    </citation>
    <scope>NUCLEOTIDE SEQUENCE</scope>
    <source>
        <strain evidence="2">Chi1</strain>
    </source>
</reference>
<protein>
    <submittedName>
        <fullName evidence="2">BCCT family transporter</fullName>
    </submittedName>
</protein>
<feature type="transmembrane region" description="Helical" evidence="1">
    <location>
        <begin position="264"/>
        <end position="287"/>
    </location>
</feature>
<feature type="transmembrane region" description="Helical" evidence="1">
    <location>
        <begin position="6"/>
        <end position="24"/>
    </location>
</feature>
<feature type="transmembrane region" description="Helical" evidence="1">
    <location>
        <begin position="175"/>
        <end position="196"/>
    </location>
</feature>
<keyword evidence="1" id="KW-1133">Transmembrane helix</keyword>
<gene>
    <name evidence="2" type="ORF">QVZ43_06325</name>
</gene>
<organism evidence="2 3">
    <name type="scientific">Marinobacter suaedae</name>
    <dbReference type="NCBI Taxonomy" id="3057675"/>
    <lineage>
        <taxon>Bacteria</taxon>
        <taxon>Pseudomonadati</taxon>
        <taxon>Pseudomonadota</taxon>
        <taxon>Gammaproteobacteria</taxon>
        <taxon>Pseudomonadales</taxon>
        <taxon>Marinobacteraceae</taxon>
        <taxon>Marinobacter</taxon>
    </lineage>
</organism>
<evidence type="ECO:0000313" key="2">
    <source>
        <dbReference type="EMBL" id="MDO3721333.1"/>
    </source>
</evidence>
<feature type="transmembrane region" description="Helical" evidence="1">
    <location>
        <begin position="36"/>
        <end position="58"/>
    </location>
</feature>
<keyword evidence="3" id="KW-1185">Reference proteome</keyword>
<feature type="transmembrane region" description="Helical" evidence="1">
    <location>
        <begin position="150"/>
        <end position="168"/>
    </location>
</feature>
<sequence length="411" mass="46436">MTLWLSAGMIFTFAAIAVILLKWGNMKVIGVTPVHTLTFIAILFTSGLDVGLIMFPLTEFGGYANVTENPEYGFANPLAIEFGFWAFLIWGFYFLTCFYFAIIEPRVKFFEILPVKIINNVVIIGTCAFTAYLLLANLPWYLPQLGDGESVVPAFYIIVFISIALAVYSSSKLKYVRILSVGSSALFIGLISFMWVRAFVVGEGSPGDFFGTAGLLTEYFTNIHEFILPINDYHEFYLFWWFAWSIMIGQFTARFVSGIRTWQLLIAMLVIPSVAIGVWFTVLYQYHREGLEVMALTNIAMISVGVLMVINSLDSLIRLYTDNLNLTAERFGQFNYLLFNFIAMAGLTMLFKLEFLQIQWVGALVIALYFGCFAFILSTKSRDVFSIDSSPKENILDFHRVDEVDEAHSSA</sequence>
<feature type="transmembrane region" description="Helical" evidence="1">
    <location>
        <begin position="334"/>
        <end position="351"/>
    </location>
</feature>
<evidence type="ECO:0000313" key="3">
    <source>
        <dbReference type="Proteomes" id="UP001168640"/>
    </source>
</evidence>